<dbReference type="RefSeq" id="WP_111197353.1">
    <property type="nucleotide sequence ID" value="NZ_QKVK01000003.1"/>
</dbReference>
<evidence type="ECO:0000259" key="7">
    <source>
        <dbReference type="Pfam" id="PF00892"/>
    </source>
</evidence>
<feature type="transmembrane region" description="Helical" evidence="6">
    <location>
        <begin position="276"/>
        <end position="297"/>
    </location>
</feature>
<dbReference type="PANTHER" id="PTHR32322:SF2">
    <property type="entry name" value="EAMA DOMAIN-CONTAINING PROTEIN"/>
    <property type="match status" value="1"/>
</dbReference>
<evidence type="ECO:0000256" key="6">
    <source>
        <dbReference type="SAM" id="Phobius"/>
    </source>
</evidence>
<evidence type="ECO:0000256" key="5">
    <source>
        <dbReference type="ARBA" id="ARBA00023136"/>
    </source>
</evidence>
<dbReference type="GO" id="GO:0016020">
    <property type="term" value="C:membrane"/>
    <property type="evidence" value="ECO:0007669"/>
    <property type="project" value="UniProtKB-SubCell"/>
</dbReference>
<dbReference type="Pfam" id="PF00892">
    <property type="entry name" value="EamA"/>
    <property type="match status" value="2"/>
</dbReference>
<feature type="transmembrane region" description="Helical" evidence="6">
    <location>
        <begin position="220"/>
        <end position="243"/>
    </location>
</feature>
<name>A0A2W2BMP4_9HYPH</name>
<evidence type="ECO:0000313" key="9">
    <source>
        <dbReference type="Proteomes" id="UP000248795"/>
    </source>
</evidence>
<dbReference type="Gene3D" id="1.10.3730.20">
    <property type="match status" value="2"/>
</dbReference>
<feature type="transmembrane region" description="Helical" evidence="6">
    <location>
        <begin position="156"/>
        <end position="177"/>
    </location>
</feature>
<evidence type="ECO:0000313" key="8">
    <source>
        <dbReference type="EMBL" id="PZF77127.1"/>
    </source>
</evidence>
<feature type="transmembrane region" description="Helical" evidence="6">
    <location>
        <begin position="250"/>
        <end position="270"/>
    </location>
</feature>
<feature type="transmembrane region" description="Helical" evidence="6">
    <location>
        <begin position="45"/>
        <end position="65"/>
    </location>
</feature>
<accession>A0A2W2BMP4</accession>
<keyword evidence="5 6" id="KW-0472">Membrane</keyword>
<feature type="transmembrane region" description="Helical" evidence="6">
    <location>
        <begin position="72"/>
        <end position="93"/>
    </location>
</feature>
<dbReference type="InterPro" id="IPR037185">
    <property type="entry name" value="EmrE-like"/>
</dbReference>
<feature type="transmembrane region" description="Helical" evidence="6">
    <location>
        <begin position="184"/>
        <end position="208"/>
    </location>
</feature>
<evidence type="ECO:0000256" key="4">
    <source>
        <dbReference type="ARBA" id="ARBA00022989"/>
    </source>
</evidence>
<dbReference type="EMBL" id="QKVK01000003">
    <property type="protein sequence ID" value="PZF77127.1"/>
    <property type="molecule type" value="Genomic_DNA"/>
</dbReference>
<evidence type="ECO:0000256" key="3">
    <source>
        <dbReference type="ARBA" id="ARBA00022692"/>
    </source>
</evidence>
<dbReference type="PANTHER" id="PTHR32322">
    <property type="entry name" value="INNER MEMBRANE TRANSPORTER"/>
    <property type="match status" value="1"/>
</dbReference>
<feature type="domain" description="EamA" evidence="7">
    <location>
        <begin position="166"/>
        <end position="293"/>
    </location>
</feature>
<comment type="subcellular location">
    <subcellularLocation>
        <location evidence="1">Membrane</location>
        <topology evidence="1">Multi-pass membrane protein</topology>
    </subcellularLocation>
</comment>
<comment type="similarity">
    <text evidence="2">Belongs to the EamA transporter family.</text>
</comment>
<proteinExistence type="inferred from homology"/>
<dbReference type="InterPro" id="IPR000620">
    <property type="entry name" value="EamA_dom"/>
</dbReference>
<evidence type="ECO:0000256" key="2">
    <source>
        <dbReference type="ARBA" id="ARBA00007362"/>
    </source>
</evidence>
<dbReference type="Proteomes" id="UP000248795">
    <property type="component" value="Unassembled WGS sequence"/>
</dbReference>
<sequence length="300" mass="31332">MTQQTPATRALIAAAPVLFVLMWATGFVVARLSAPHADPLTFLSIRFPIAGVIFAAIAVALHAPWPGARQAFHATVAGAFLHGGYLGPVYWAVAHGMPAGVSALIVGLQPLMTAILAAWMVKEKIALRHWLGLGVGILGVALVVSPKLQAGFSGGITPVTTAVNVFGALSISFGTVYQKRFATALNLASGGAWQYVGATLAVAVPAVLMEEMRFDGSFDAWFALGWSVVVLSLGAITLLMLLIRLGDVGRVASLIFLVPGVSALMAYFLFGETLTPVQILGMAVCAGAVLIVTRKWVRAA</sequence>
<keyword evidence="3 6" id="KW-0812">Transmembrane</keyword>
<dbReference type="AlphaFoldDB" id="A0A2W2BMP4"/>
<organism evidence="8 9">
    <name type="scientific">Aestuariivirga litoralis</name>
    <dbReference type="NCBI Taxonomy" id="2650924"/>
    <lineage>
        <taxon>Bacteria</taxon>
        <taxon>Pseudomonadati</taxon>
        <taxon>Pseudomonadota</taxon>
        <taxon>Alphaproteobacteria</taxon>
        <taxon>Hyphomicrobiales</taxon>
        <taxon>Aestuariivirgaceae</taxon>
        <taxon>Aestuariivirga</taxon>
    </lineage>
</organism>
<feature type="transmembrane region" description="Helical" evidence="6">
    <location>
        <begin position="12"/>
        <end position="33"/>
    </location>
</feature>
<feature type="domain" description="EamA" evidence="7">
    <location>
        <begin position="17"/>
        <end position="144"/>
    </location>
</feature>
<comment type="caution">
    <text evidence="8">The sequence shown here is derived from an EMBL/GenBank/DDBJ whole genome shotgun (WGS) entry which is preliminary data.</text>
</comment>
<evidence type="ECO:0000256" key="1">
    <source>
        <dbReference type="ARBA" id="ARBA00004141"/>
    </source>
</evidence>
<keyword evidence="4 6" id="KW-1133">Transmembrane helix</keyword>
<protein>
    <submittedName>
        <fullName evidence="8">EamA/RhaT family transporter</fullName>
    </submittedName>
</protein>
<gene>
    <name evidence="8" type="ORF">DK847_07280</name>
</gene>
<reference evidence="9" key="1">
    <citation type="submission" date="2018-06" db="EMBL/GenBank/DDBJ databases">
        <title>Aestuariibacter litoralis strain KCTC 52945T.</title>
        <authorList>
            <person name="Li X."/>
            <person name="Salam N."/>
            <person name="Li J.-L."/>
            <person name="Chen Y.-M."/>
            <person name="Yang Z.-W."/>
            <person name="Zhang L.-Y."/>
            <person name="Han M.-X."/>
            <person name="Xiao M."/>
            <person name="Li W.-J."/>
        </authorList>
    </citation>
    <scope>NUCLEOTIDE SEQUENCE [LARGE SCALE GENOMIC DNA]</scope>
    <source>
        <strain evidence="9">KCTC 52945</strain>
    </source>
</reference>
<feature type="transmembrane region" description="Helical" evidence="6">
    <location>
        <begin position="99"/>
        <end position="119"/>
    </location>
</feature>
<keyword evidence="9" id="KW-1185">Reference proteome</keyword>
<feature type="transmembrane region" description="Helical" evidence="6">
    <location>
        <begin position="126"/>
        <end position="144"/>
    </location>
</feature>
<dbReference type="InterPro" id="IPR050638">
    <property type="entry name" value="AA-Vitamin_Transporters"/>
</dbReference>
<dbReference type="SUPFAM" id="SSF103481">
    <property type="entry name" value="Multidrug resistance efflux transporter EmrE"/>
    <property type="match status" value="2"/>
</dbReference>